<feature type="transmembrane region" description="Helical" evidence="14">
    <location>
        <begin position="18"/>
        <end position="38"/>
    </location>
</feature>
<dbReference type="NCBIfam" id="TIGR03423">
    <property type="entry name" value="pbp2_mrdA"/>
    <property type="match status" value="1"/>
</dbReference>
<keyword evidence="7 14" id="KW-0812">Transmembrane</keyword>
<evidence type="ECO:0000256" key="8">
    <source>
        <dbReference type="ARBA" id="ARBA00022801"/>
    </source>
</evidence>
<gene>
    <name evidence="17" type="primary">mrdA</name>
    <name evidence="17" type="ORF">IAA81_10120</name>
</gene>
<dbReference type="Gene3D" id="3.30.1390.30">
    <property type="entry name" value="Penicillin-binding protein 2a, domain 3"/>
    <property type="match status" value="1"/>
</dbReference>
<dbReference type="InterPro" id="IPR050515">
    <property type="entry name" value="Beta-lactam/transpept"/>
</dbReference>
<evidence type="ECO:0000256" key="1">
    <source>
        <dbReference type="ARBA" id="ARBA00004167"/>
    </source>
</evidence>
<evidence type="ECO:0000256" key="14">
    <source>
        <dbReference type="SAM" id="Phobius"/>
    </source>
</evidence>
<name>A0A9D9HRR0_9SPIR</name>
<evidence type="ECO:0000256" key="5">
    <source>
        <dbReference type="ARBA" id="ARBA00022645"/>
    </source>
</evidence>
<keyword evidence="3" id="KW-1003">Cell membrane</keyword>
<dbReference type="GO" id="GO:0006508">
    <property type="term" value="P:proteolysis"/>
    <property type="evidence" value="ECO:0007669"/>
    <property type="project" value="UniProtKB-KW"/>
</dbReference>
<evidence type="ECO:0000256" key="6">
    <source>
        <dbReference type="ARBA" id="ARBA00022670"/>
    </source>
</evidence>
<dbReference type="PANTHER" id="PTHR30627">
    <property type="entry name" value="PEPTIDOGLYCAN D,D-TRANSPEPTIDASE"/>
    <property type="match status" value="1"/>
</dbReference>
<dbReference type="SUPFAM" id="SSF56601">
    <property type="entry name" value="beta-lactamase/transpeptidase-like"/>
    <property type="match status" value="1"/>
</dbReference>
<evidence type="ECO:0000259" key="16">
    <source>
        <dbReference type="Pfam" id="PF03717"/>
    </source>
</evidence>
<evidence type="ECO:0000256" key="2">
    <source>
        <dbReference type="ARBA" id="ARBA00004236"/>
    </source>
</evidence>
<protein>
    <submittedName>
        <fullName evidence="17">Penicillin-binding protein 2</fullName>
        <ecNumber evidence="17">3.4.16.4</ecNumber>
    </submittedName>
</protein>
<dbReference type="InterPro" id="IPR012338">
    <property type="entry name" value="Beta-lactam/transpept-like"/>
</dbReference>
<dbReference type="InterPro" id="IPR036138">
    <property type="entry name" value="PBP_dimer_sf"/>
</dbReference>
<evidence type="ECO:0000256" key="9">
    <source>
        <dbReference type="ARBA" id="ARBA00022960"/>
    </source>
</evidence>
<dbReference type="Proteomes" id="UP000823638">
    <property type="component" value="Unassembled WGS sequence"/>
</dbReference>
<evidence type="ECO:0000256" key="12">
    <source>
        <dbReference type="ARBA" id="ARBA00023136"/>
    </source>
</evidence>
<proteinExistence type="predicted"/>
<evidence type="ECO:0000259" key="15">
    <source>
        <dbReference type="Pfam" id="PF00905"/>
    </source>
</evidence>
<sequence length="623" mass="70508">MDEFNQDRGFFLEKKNKLIVFSLLVFFVVLVYVIKLFSMQVIHGESFRDRAERISQRTKRIVAQRGEIYDRNATVPMVLNIDSFAVDITLGEIPRDEINTVISKLAVLLGVKKEKIEELCTPEFYRSFTPIEVKSNVPYETIAKIAEKVTDLPGVSWKSKPVRSYVDTGSLSHIIGYVGDITKEELKIYYNKGYNNNSVIGKTGIEKQYEELLRGVDGSEARTVDVKGRNITGDFIVNPPVMGKNLVLTIDKDLQLLAEKALGERMGAIVVLKPSTGEVLAMVSYPFYDSNIFTREGWNLVYQKLLADSRAPLLNRAISSSYPPASTFKVIMTTGLLEEKAIDPFKEIECKGEMVYGDRLFRCHIRRPGHGFLNMEEALGVSCDIYYWVACRENLGIEKMIDYAEDFQYGKKTGIDLPNETEGFIPTPQWKERRFHEKWLGGDTLNMSIGQGYTLASPLQVADMCAMVVNSGVIYKPHILKEVRDPVTGEVIQKIEPEVLHKSDVSEETFKTVADYMHYVVTEGSSRYPMQSKIVKIAGKSGTAEVGLDDRWHSWFIAYAPYDGPAEDAIVVSTIVEASNPWEWWAPYATSIVIQGYFGNQTYDEAVDALGFRYLIKPTQRME</sequence>
<keyword evidence="6" id="KW-0645">Protease</keyword>
<dbReference type="GO" id="GO:0071972">
    <property type="term" value="F:peptidoglycan L,D-transpeptidase activity"/>
    <property type="evidence" value="ECO:0007669"/>
    <property type="project" value="TreeGrafter"/>
</dbReference>
<dbReference type="EMBL" id="JADIMM010000117">
    <property type="protein sequence ID" value="MBO8458561.1"/>
    <property type="molecule type" value="Genomic_DNA"/>
</dbReference>
<accession>A0A9D9HRR0</accession>
<reference evidence="17" key="1">
    <citation type="submission" date="2020-10" db="EMBL/GenBank/DDBJ databases">
        <authorList>
            <person name="Gilroy R."/>
        </authorList>
    </citation>
    <scope>NUCLEOTIDE SEQUENCE</scope>
    <source>
        <strain evidence="17">10532</strain>
    </source>
</reference>
<dbReference type="SUPFAM" id="SSF56519">
    <property type="entry name" value="Penicillin binding protein dimerisation domain"/>
    <property type="match status" value="1"/>
</dbReference>
<keyword evidence="5 17" id="KW-0121">Carboxypeptidase</keyword>
<dbReference type="GO" id="GO:0009252">
    <property type="term" value="P:peptidoglycan biosynthetic process"/>
    <property type="evidence" value="ECO:0007669"/>
    <property type="project" value="UniProtKB-KW"/>
</dbReference>
<keyword evidence="12 14" id="KW-0472">Membrane</keyword>
<feature type="domain" description="Penicillin-binding protein dimerisation" evidence="16">
    <location>
        <begin position="61"/>
        <end position="232"/>
    </location>
</feature>
<keyword evidence="11 14" id="KW-1133">Transmembrane helix</keyword>
<reference evidence="17" key="2">
    <citation type="journal article" date="2021" name="PeerJ">
        <title>Extensive microbial diversity within the chicken gut microbiome revealed by metagenomics and culture.</title>
        <authorList>
            <person name="Gilroy R."/>
            <person name="Ravi A."/>
            <person name="Getino M."/>
            <person name="Pursley I."/>
            <person name="Horton D.L."/>
            <person name="Alikhan N.F."/>
            <person name="Baker D."/>
            <person name="Gharbi K."/>
            <person name="Hall N."/>
            <person name="Watson M."/>
            <person name="Adriaenssens E.M."/>
            <person name="Foster-Nyarko E."/>
            <person name="Jarju S."/>
            <person name="Secka A."/>
            <person name="Antonio M."/>
            <person name="Oren A."/>
            <person name="Chaudhuri R.R."/>
            <person name="La Ragione R."/>
            <person name="Hildebrand F."/>
            <person name="Pallen M.J."/>
        </authorList>
    </citation>
    <scope>NUCLEOTIDE SEQUENCE</scope>
    <source>
        <strain evidence="17">10532</strain>
    </source>
</reference>
<dbReference type="InterPro" id="IPR017790">
    <property type="entry name" value="Penicillin-binding_protein_2"/>
</dbReference>
<dbReference type="InterPro" id="IPR005311">
    <property type="entry name" value="PBP_dimer"/>
</dbReference>
<evidence type="ECO:0000256" key="7">
    <source>
        <dbReference type="ARBA" id="ARBA00022692"/>
    </source>
</evidence>
<dbReference type="Gene3D" id="3.90.1310.10">
    <property type="entry name" value="Penicillin-binding protein 2a (Domain 2)"/>
    <property type="match status" value="1"/>
</dbReference>
<comment type="subcellular location">
    <subcellularLocation>
        <location evidence="2">Cell membrane</location>
    </subcellularLocation>
    <subcellularLocation>
        <location evidence="1">Membrane</location>
        <topology evidence="1">Single-pass membrane protein</topology>
    </subcellularLocation>
</comment>
<keyword evidence="4" id="KW-0997">Cell inner membrane</keyword>
<comment type="caution">
    <text evidence="17">The sequence shown here is derived from an EMBL/GenBank/DDBJ whole genome shotgun (WGS) entry which is preliminary data.</text>
</comment>
<dbReference type="GO" id="GO:0009002">
    <property type="term" value="F:serine-type D-Ala-D-Ala carboxypeptidase activity"/>
    <property type="evidence" value="ECO:0007669"/>
    <property type="project" value="UniProtKB-EC"/>
</dbReference>
<dbReference type="InterPro" id="IPR001460">
    <property type="entry name" value="PCN-bd_Tpept"/>
</dbReference>
<keyword evidence="9" id="KW-0133">Cell shape</keyword>
<dbReference type="GO" id="GO:0008658">
    <property type="term" value="F:penicillin binding"/>
    <property type="evidence" value="ECO:0007669"/>
    <property type="project" value="InterPro"/>
</dbReference>
<evidence type="ECO:0000256" key="3">
    <source>
        <dbReference type="ARBA" id="ARBA00022475"/>
    </source>
</evidence>
<evidence type="ECO:0000256" key="11">
    <source>
        <dbReference type="ARBA" id="ARBA00022989"/>
    </source>
</evidence>
<keyword evidence="8 17" id="KW-0378">Hydrolase</keyword>
<dbReference type="Pfam" id="PF03717">
    <property type="entry name" value="PBP_dimer"/>
    <property type="match status" value="1"/>
</dbReference>
<dbReference type="PANTHER" id="PTHR30627:SF2">
    <property type="entry name" value="PEPTIDOGLYCAN D,D-TRANSPEPTIDASE MRDA"/>
    <property type="match status" value="1"/>
</dbReference>
<dbReference type="Gene3D" id="3.40.710.10">
    <property type="entry name" value="DD-peptidase/beta-lactamase superfamily"/>
    <property type="match status" value="1"/>
</dbReference>
<dbReference type="GO" id="GO:0005886">
    <property type="term" value="C:plasma membrane"/>
    <property type="evidence" value="ECO:0007669"/>
    <property type="project" value="UniProtKB-SubCell"/>
</dbReference>
<evidence type="ECO:0000256" key="4">
    <source>
        <dbReference type="ARBA" id="ARBA00022519"/>
    </source>
</evidence>
<evidence type="ECO:0000256" key="10">
    <source>
        <dbReference type="ARBA" id="ARBA00022984"/>
    </source>
</evidence>
<keyword evidence="10" id="KW-0573">Peptidoglycan synthesis</keyword>
<keyword evidence="13" id="KW-0961">Cell wall biogenesis/degradation</keyword>
<evidence type="ECO:0000256" key="13">
    <source>
        <dbReference type="ARBA" id="ARBA00023316"/>
    </source>
</evidence>
<evidence type="ECO:0000313" key="17">
    <source>
        <dbReference type="EMBL" id="MBO8458561.1"/>
    </source>
</evidence>
<evidence type="ECO:0000313" key="18">
    <source>
        <dbReference type="Proteomes" id="UP000823638"/>
    </source>
</evidence>
<dbReference type="GO" id="GO:0071555">
    <property type="term" value="P:cell wall organization"/>
    <property type="evidence" value="ECO:0007669"/>
    <property type="project" value="UniProtKB-KW"/>
</dbReference>
<organism evidence="17 18">
    <name type="scientific">Candidatus Gallitreponema excrementavium</name>
    <dbReference type="NCBI Taxonomy" id="2840840"/>
    <lineage>
        <taxon>Bacteria</taxon>
        <taxon>Pseudomonadati</taxon>
        <taxon>Spirochaetota</taxon>
        <taxon>Spirochaetia</taxon>
        <taxon>Spirochaetales</taxon>
        <taxon>Candidatus Gallitreponema</taxon>
    </lineage>
</organism>
<dbReference type="GO" id="GO:0008360">
    <property type="term" value="P:regulation of cell shape"/>
    <property type="evidence" value="ECO:0007669"/>
    <property type="project" value="UniProtKB-KW"/>
</dbReference>
<feature type="domain" description="Penicillin-binding protein transpeptidase" evidence="15">
    <location>
        <begin position="267"/>
        <end position="566"/>
    </location>
</feature>
<dbReference type="EC" id="3.4.16.4" evidence="17"/>
<dbReference type="Pfam" id="PF00905">
    <property type="entry name" value="Transpeptidase"/>
    <property type="match status" value="1"/>
</dbReference>
<dbReference type="AlphaFoldDB" id="A0A9D9HRR0"/>